<dbReference type="AlphaFoldDB" id="A0AAJ7X8R2"/>
<dbReference type="PANTHER" id="PTHR36960">
    <property type="entry name" value="SI:DKEY-32E6.3"/>
    <property type="match status" value="1"/>
</dbReference>
<proteinExistence type="predicted"/>
<sequence>MADDDEEEVDEGTRWRPKLVLHVDLNNTVVVADSVTSQGPEEALANFLRLRLEEGEPLSSDPVVAPLLEEWGALGGTEAVVRSAVKRLEWNHGDDPKLTLPGGGEGGPRRPRGRLCHLLLPGFLELLCWLARWRPGFGLVLRTFGTDLEAALGAVRRAFDGHHPDFPQLAQRQVDVAVQVGSVCPGPRGVTLSMEGTSVNSWEDGRAPYRVLSALVGVHGLQDDFRWWARHGFTSKGGKPLWVDPFDPSVHHIFIDDNIRPDDGNTIVNPQVFAGPGSARCAPVPTASLLGVCLVRTDLLAAIVDRTWFVRSVEACERAYARSLQARGGPAPPMTTGCPLLPYSRGTPPVADEEERVRDCARGPV</sequence>
<evidence type="ECO:0000313" key="2">
    <source>
        <dbReference type="RefSeq" id="XP_032825694.1"/>
    </source>
</evidence>
<dbReference type="KEGG" id="pmrn:116951285"/>
<accession>A0AAJ7X8R2</accession>
<dbReference type="RefSeq" id="XP_032825694.1">
    <property type="nucleotide sequence ID" value="XM_032969803.1"/>
</dbReference>
<gene>
    <name evidence="2" type="primary">LOC116951285</name>
</gene>
<protein>
    <submittedName>
        <fullName evidence="2">Uncharacterized protein LOC116951285</fullName>
    </submittedName>
</protein>
<name>A0AAJ7X8R2_PETMA</name>
<dbReference type="PANTHER" id="PTHR36960:SF1">
    <property type="entry name" value="SI:DKEY-32E6.3"/>
    <property type="match status" value="1"/>
</dbReference>
<keyword evidence="1" id="KW-1185">Reference proteome</keyword>
<dbReference type="GeneID" id="116951285"/>
<organism evidence="1 2">
    <name type="scientific">Petromyzon marinus</name>
    <name type="common">Sea lamprey</name>
    <dbReference type="NCBI Taxonomy" id="7757"/>
    <lineage>
        <taxon>Eukaryota</taxon>
        <taxon>Metazoa</taxon>
        <taxon>Chordata</taxon>
        <taxon>Craniata</taxon>
        <taxon>Vertebrata</taxon>
        <taxon>Cyclostomata</taxon>
        <taxon>Hyperoartia</taxon>
        <taxon>Petromyzontiformes</taxon>
        <taxon>Petromyzontidae</taxon>
        <taxon>Petromyzon</taxon>
    </lineage>
</organism>
<reference evidence="2" key="1">
    <citation type="submission" date="2025-08" db="UniProtKB">
        <authorList>
            <consortium name="RefSeq"/>
        </authorList>
    </citation>
    <scope>IDENTIFICATION</scope>
    <source>
        <tissue evidence="2">Sperm</tissue>
    </source>
</reference>
<evidence type="ECO:0000313" key="1">
    <source>
        <dbReference type="Proteomes" id="UP001318040"/>
    </source>
</evidence>
<dbReference type="Proteomes" id="UP001318040">
    <property type="component" value="Chromosome 42"/>
</dbReference>